<evidence type="ECO:0000256" key="1">
    <source>
        <dbReference type="ARBA" id="ARBA00022729"/>
    </source>
</evidence>
<gene>
    <name evidence="6" type="ORF">I6U51_23120</name>
</gene>
<feature type="chain" id="PRO_5039413118" evidence="3">
    <location>
        <begin position="22"/>
        <end position="378"/>
    </location>
</feature>
<evidence type="ECO:0000259" key="4">
    <source>
        <dbReference type="Pfam" id="PF01551"/>
    </source>
</evidence>
<dbReference type="PANTHER" id="PTHR21666">
    <property type="entry name" value="PEPTIDASE-RELATED"/>
    <property type="match status" value="1"/>
</dbReference>
<dbReference type="RefSeq" id="WP_211144906.1">
    <property type="nucleotide sequence ID" value="NZ_JAEEGB010000045.1"/>
</dbReference>
<feature type="signal peptide" evidence="3">
    <location>
        <begin position="1"/>
        <end position="21"/>
    </location>
</feature>
<dbReference type="GO" id="GO:0004222">
    <property type="term" value="F:metalloendopeptidase activity"/>
    <property type="evidence" value="ECO:0007669"/>
    <property type="project" value="TreeGrafter"/>
</dbReference>
<feature type="coiled-coil region" evidence="2">
    <location>
        <begin position="23"/>
        <end position="113"/>
    </location>
</feature>
<dbReference type="Proteomes" id="UP000622687">
    <property type="component" value="Unassembled WGS sequence"/>
</dbReference>
<reference evidence="6" key="1">
    <citation type="submission" date="2020-12" db="EMBL/GenBank/DDBJ databases">
        <title>Clostridium thailandense sp. nov., a novel acetogenic bacterium isolated from peat land soil in Thailand.</title>
        <authorList>
            <person name="Chaikitkaew S."/>
            <person name="Birkeland N.K."/>
        </authorList>
    </citation>
    <scope>NUCLEOTIDE SEQUENCE</scope>
    <source>
        <strain evidence="6">DSM 17425</strain>
    </source>
</reference>
<feature type="domain" description="M23ase beta-sheet core" evidence="4">
    <location>
        <begin position="278"/>
        <end position="372"/>
    </location>
</feature>
<dbReference type="InterPro" id="IPR016047">
    <property type="entry name" value="M23ase_b-sheet_dom"/>
</dbReference>
<organism evidence="6 7">
    <name type="scientific">Clostridium aciditolerans</name>
    <dbReference type="NCBI Taxonomy" id="339861"/>
    <lineage>
        <taxon>Bacteria</taxon>
        <taxon>Bacillati</taxon>
        <taxon>Bacillota</taxon>
        <taxon>Clostridia</taxon>
        <taxon>Eubacteriales</taxon>
        <taxon>Clostridiaceae</taxon>
        <taxon>Clostridium</taxon>
    </lineage>
</organism>
<dbReference type="EMBL" id="JAEEGB010000045">
    <property type="protein sequence ID" value="MBI6875568.1"/>
    <property type="molecule type" value="Genomic_DNA"/>
</dbReference>
<dbReference type="InterPro" id="IPR050570">
    <property type="entry name" value="Cell_wall_metabolism_enzyme"/>
</dbReference>
<evidence type="ECO:0000256" key="2">
    <source>
        <dbReference type="SAM" id="Coils"/>
    </source>
</evidence>
<dbReference type="Gene3D" id="6.10.250.3150">
    <property type="match status" value="1"/>
</dbReference>
<name>A0A934HYB3_9CLOT</name>
<accession>A0A934HYB3</accession>
<dbReference type="SUPFAM" id="SSF51261">
    <property type="entry name" value="Duplicated hybrid motif"/>
    <property type="match status" value="1"/>
</dbReference>
<feature type="coiled-coil region" evidence="2">
    <location>
        <begin position="156"/>
        <end position="225"/>
    </location>
</feature>
<dbReference type="InterPro" id="IPR057309">
    <property type="entry name" value="PcsB_CC"/>
</dbReference>
<feature type="domain" description="Peptidoglycan hydrolase PcsB coiled-coil" evidence="5">
    <location>
        <begin position="101"/>
        <end position="169"/>
    </location>
</feature>
<dbReference type="Gene3D" id="2.70.70.10">
    <property type="entry name" value="Glucose Permease (Domain IIA)"/>
    <property type="match status" value="1"/>
</dbReference>
<protein>
    <submittedName>
        <fullName evidence="6">Peptidoglycan DD-metalloendopeptidase family protein</fullName>
    </submittedName>
</protein>
<proteinExistence type="predicted"/>
<dbReference type="PANTHER" id="PTHR21666:SF289">
    <property type="entry name" value="L-ALA--D-GLU ENDOPEPTIDASE"/>
    <property type="match status" value="1"/>
</dbReference>
<comment type="caution">
    <text evidence="6">The sequence shown here is derived from an EMBL/GenBank/DDBJ whole genome shotgun (WGS) entry which is preliminary data.</text>
</comment>
<evidence type="ECO:0000313" key="6">
    <source>
        <dbReference type="EMBL" id="MBI6875568.1"/>
    </source>
</evidence>
<dbReference type="CDD" id="cd12797">
    <property type="entry name" value="M23_peptidase"/>
    <property type="match status" value="1"/>
</dbReference>
<evidence type="ECO:0000259" key="5">
    <source>
        <dbReference type="Pfam" id="PF24568"/>
    </source>
</evidence>
<evidence type="ECO:0000313" key="7">
    <source>
        <dbReference type="Proteomes" id="UP000622687"/>
    </source>
</evidence>
<keyword evidence="7" id="KW-1185">Reference proteome</keyword>
<keyword evidence="2" id="KW-0175">Coiled coil</keyword>
<keyword evidence="1 3" id="KW-0732">Signal</keyword>
<dbReference type="InterPro" id="IPR011055">
    <property type="entry name" value="Dup_hybrid_motif"/>
</dbReference>
<dbReference type="Pfam" id="PF24568">
    <property type="entry name" value="CC_PcsB"/>
    <property type="match status" value="1"/>
</dbReference>
<evidence type="ECO:0000256" key="3">
    <source>
        <dbReference type="SAM" id="SignalP"/>
    </source>
</evidence>
<dbReference type="AlphaFoldDB" id="A0A934HYB3"/>
<dbReference type="Pfam" id="PF01551">
    <property type="entry name" value="Peptidase_M23"/>
    <property type="match status" value="1"/>
</dbReference>
<sequence length="378" mass="42220">MRRSISLVITAAITSSMFSYAYAEGIEDKQNKLNEVNNSIQQQKDKLKSINNNKENVQKELENLDKDMSQASATLQTLNGKISDLNSKIKVNEKEIQSKKQEYINENELFKQRVRALYESGNSAYLDVILNSKNFSDLIGRMDIIKKIIDYDKNLISDIKEKQESLEKKQSELEKNKKSVLSLKSEADEKYKILKSKSTEKKQLVEKLDKDKKYYENMIAQEQSESQELTKTIQQMKKPSSSTQINSNGKLFCVTGKPYAITSPFGMRFHPVLGYSRLHAGIDIGVPIGTPVYALEDGVVIAAQSMSGYGNVVMINHGNITSVYGHNSSLAVSPGQVVKGGQLISYSGNTGVSSGPHLHFEIRNSSGQPIEPSGYYVH</sequence>